<comment type="caution">
    <text evidence="2">The sequence shown here is derived from an EMBL/GenBank/DDBJ whole genome shotgun (WGS) entry which is preliminary data.</text>
</comment>
<organism evidence="2 5">
    <name type="scientific">Arctia plantaginis</name>
    <name type="common">Wood tiger moth</name>
    <name type="synonym">Phalaena plantaginis</name>
    <dbReference type="NCBI Taxonomy" id="874455"/>
    <lineage>
        <taxon>Eukaryota</taxon>
        <taxon>Metazoa</taxon>
        <taxon>Ecdysozoa</taxon>
        <taxon>Arthropoda</taxon>
        <taxon>Hexapoda</taxon>
        <taxon>Insecta</taxon>
        <taxon>Pterygota</taxon>
        <taxon>Neoptera</taxon>
        <taxon>Endopterygota</taxon>
        <taxon>Lepidoptera</taxon>
        <taxon>Glossata</taxon>
        <taxon>Ditrysia</taxon>
        <taxon>Noctuoidea</taxon>
        <taxon>Erebidae</taxon>
        <taxon>Arctiinae</taxon>
        <taxon>Arctia</taxon>
    </lineage>
</organism>
<feature type="compositionally biased region" description="Basic residues" evidence="1">
    <location>
        <begin position="23"/>
        <end position="34"/>
    </location>
</feature>
<dbReference type="Proteomes" id="UP000494256">
    <property type="component" value="Unassembled WGS sequence"/>
</dbReference>
<evidence type="ECO:0000313" key="3">
    <source>
        <dbReference type="EMBL" id="CAB3252451.1"/>
    </source>
</evidence>
<evidence type="ECO:0000313" key="4">
    <source>
        <dbReference type="Proteomes" id="UP000494106"/>
    </source>
</evidence>
<gene>
    <name evidence="3" type="ORF">APLA_LOCUS13551</name>
    <name evidence="2" type="ORF">APLA_LOCUS5411</name>
</gene>
<protein>
    <submittedName>
        <fullName evidence="2">Uncharacterized protein</fullName>
    </submittedName>
</protein>
<name>A0A8S0ZJN1_ARCPL</name>
<proteinExistence type="predicted"/>
<sequence length="157" mass="18205">MSQDARMITTEHYAQGGPPKQSRGGRRGRGRGRGRGAQNNNQARKDYNNKRMEDHRLKTGYQTLINNQEDIKSEIFAFISNEQLEKLTQNVNKKPQMLPVTSQVVGLATANLTYTTRHYRRNLEIPDIYQMYRFFLAAFEAKIIRIRKESGLMLRNA</sequence>
<evidence type="ECO:0000313" key="2">
    <source>
        <dbReference type="EMBL" id="CAB3231921.1"/>
    </source>
</evidence>
<evidence type="ECO:0000256" key="1">
    <source>
        <dbReference type="SAM" id="MobiDB-lite"/>
    </source>
</evidence>
<dbReference type="EMBL" id="CADEBC010000555">
    <property type="protein sequence ID" value="CAB3252451.1"/>
    <property type="molecule type" value="Genomic_DNA"/>
</dbReference>
<dbReference type="Proteomes" id="UP000494106">
    <property type="component" value="Unassembled WGS sequence"/>
</dbReference>
<dbReference type="AlphaFoldDB" id="A0A8S0ZJN1"/>
<reference evidence="4 5" key="1">
    <citation type="submission" date="2020-04" db="EMBL/GenBank/DDBJ databases">
        <authorList>
            <person name="Wallbank WR R."/>
            <person name="Pardo Diaz C."/>
            <person name="Kozak K."/>
            <person name="Martin S."/>
            <person name="Jiggins C."/>
            <person name="Moest M."/>
            <person name="Warren A I."/>
            <person name="Byers J.R.P. K."/>
            <person name="Montejo-Kovacevich G."/>
            <person name="Yen C E."/>
        </authorList>
    </citation>
    <scope>NUCLEOTIDE SEQUENCE [LARGE SCALE GENOMIC DNA]</scope>
</reference>
<keyword evidence="4" id="KW-1185">Reference proteome</keyword>
<feature type="region of interest" description="Disordered" evidence="1">
    <location>
        <begin position="1"/>
        <end position="53"/>
    </location>
</feature>
<feature type="compositionally biased region" description="Basic and acidic residues" evidence="1">
    <location>
        <begin position="43"/>
        <end position="53"/>
    </location>
</feature>
<dbReference type="OrthoDB" id="8044645at2759"/>
<dbReference type="EMBL" id="CADEBD010000289">
    <property type="protein sequence ID" value="CAB3231921.1"/>
    <property type="molecule type" value="Genomic_DNA"/>
</dbReference>
<evidence type="ECO:0000313" key="5">
    <source>
        <dbReference type="Proteomes" id="UP000494256"/>
    </source>
</evidence>
<accession>A0A8S0ZJN1</accession>